<dbReference type="InterPro" id="IPR003140">
    <property type="entry name" value="PLipase/COase/thioEstase"/>
</dbReference>
<dbReference type="EMBL" id="CP036287">
    <property type="protein sequence ID" value="QDU65936.1"/>
    <property type="molecule type" value="Genomic_DNA"/>
</dbReference>
<dbReference type="Pfam" id="PF02230">
    <property type="entry name" value="Abhydrolase_2"/>
    <property type="match status" value="1"/>
</dbReference>
<dbReference type="InterPro" id="IPR029058">
    <property type="entry name" value="AB_hydrolase_fold"/>
</dbReference>
<gene>
    <name evidence="4" type="primary">estB_2</name>
    <name evidence="4" type="ORF">Pla133_10020</name>
</gene>
<keyword evidence="5" id="KW-1185">Reference proteome</keyword>
<dbReference type="PANTHER" id="PTHR10655">
    <property type="entry name" value="LYSOPHOSPHOLIPASE-RELATED"/>
    <property type="match status" value="1"/>
</dbReference>
<dbReference type="AlphaFoldDB" id="A0A518BG48"/>
<dbReference type="EC" id="3.1.1.1" evidence="4"/>
<dbReference type="GO" id="GO:0106435">
    <property type="term" value="F:carboxylesterase activity"/>
    <property type="evidence" value="ECO:0007669"/>
    <property type="project" value="UniProtKB-EC"/>
</dbReference>
<proteinExistence type="inferred from homology"/>
<name>A0A518BG48_9BACT</name>
<dbReference type="InterPro" id="IPR050565">
    <property type="entry name" value="LYPA1-2/EST-like"/>
</dbReference>
<dbReference type="SUPFAM" id="SSF53474">
    <property type="entry name" value="alpha/beta-Hydrolases"/>
    <property type="match status" value="1"/>
</dbReference>
<evidence type="ECO:0000256" key="1">
    <source>
        <dbReference type="ARBA" id="ARBA00006499"/>
    </source>
</evidence>
<organism evidence="4 5">
    <name type="scientific">Engelhardtia mirabilis</name>
    <dbReference type="NCBI Taxonomy" id="2528011"/>
    <lineage>
        <taxon>Bacteria</taxon>
        <taxon>Pseudomonadati</taxon>
        <taxon>Planctomycetota</taxon>
        <taxon>Planctomycetia</taxon>
        <taxon>Planctomycetia incertae sedis</taxon>
        <taxon>Engelhardtia</taxon>
    </lineage>
</organism>
<dbReference type="KEGG" id="pbap:Pla133_10020"/>
<protein>
    <submittedName>
        <fullName evidence="4">Carboxylesterase 2</fullName>
        <ecNumber evidence="4">3.1.1.1</ecNumber>
    </submittedName>
</protein>
<dbReference type="PANTHER" id="PTHR10655:SF17">
    <property type="entry name" value="LYSOPHOSPHOLIPASE-LIKE PROTEIN 1"/>
    <property type="match status" value="1"/>
</dbReference>
<accession>A0A518BG48</accession>
<keyword evidence="2 4" id="KW-0378">Hydrolase</keyword>
<evidence type="ECO:0000259" key="3">
    <source>
        <dbReference type="Pfam" id="PF02230"/>
    </source>
</evidence>
<dbReference type="RefSeq" id="WP_145063027.1">
    <property type="nucleotide sequence ID" value="NZ_CP036287.1"/>
</dbReference>
<comment type="similarity">
    <text evidence="1">Belongs to the AB hydrolase superfamily. AB hydrolase 2 family.</text>
</comment>
<evidence type="ECO:0000313" key="4">
    <source>
        <dbReference type="EMBL" id="QDU65936.1"/>
    </source>
</evidence>
<sequence>MADDSKPTLLERIVLEPAKSATACVIWLHGLGADGHDFVPIVRELGLPTELGVRFVFPHAPAIGVTINGGMVMPAWYDILGMDFERREDEAGVLLSTRRLEALIADQRAQGIASERIVVAGFSQGGAIALHAGLRHAEPLAGIMALSTYMVLGESLEAQASEANRGVPILQCHGSQDPMVPIGRGQAARERMEALGYAVEWHSYPMQHQVCAEEIDEVGRWLRRVLA</sequence>
<evidence type="ECO:0000256" key="2">
    <source>
        <dbReference type="ARBA" id="ARBA00022801"/>
    </source>
</evidence>
<feature type="domain" description="Phospholipase/carboxylesterase/thioesterase" evidence="3">
    <location>
        <begin position="14"/>
        <end position="223"/>
    </location>
</feature>
<dbReference type="Gene3D" id="3.40.50.1820">
    <property type="entry name" value="alpha/beta hydrolase"/>
    <property type="match status" value="1"/>
</dbReference>
<evidence type="ECO:0000313" key="5">
    <source>
        <dbReference type="Proteomes" id="UP000316921"/>
    </source>
</evidence>
<reference evidence="4 5" key="1">
    <citation type="submission" date="2019-02" db="EMBL/GenBank/DDBJ databases">
        <title>Deep-cultivation of Planctomycetes and their phenomic and genomic characterization uncovers novel biology.</title>
        <authorList>
            <person name="Wiegand S."/>
            <person name="Jogler M."/>
            <person name="Boedeker C."/>
            <person name="Pinto D."/>
            <person name="Vollmers J."/>
            <person name="Rivas-Marin E."/>
            <person name="Kohn T."/>
            <person name="Peeters S.H."/>
            <person name="Heuer A."/>
            <person name="Rast P."/>
            <person name="Oberbeckmann S."/>
            <person name="Bunk B."/>
            <person name="Jeske O."/>
            <person name="Meyerdierks A."/>
            <person name="Storesund J.E."/>
            <person name="Kallscheuer N."/>
            <person name="Luecker S."/>
            <person name="Lage O.M."/>
            <person name="Pohl T."/>
            <person name="Merkel B.J."/>
            <person name="Hornburger P."/>
            <person name="Mueller R.-W."/>
            <person name="Bruemmer F."/>
            <person name="Labrenz M."/>
            <person name="Spormann A.M."/>
            <person name="Op den Camp H."/>
            <person name="Overmann J."/>
            <person name="Amann R."/>
            <person name="Jetten M.S.M."/>
            <person name="Mascher T."/>
            <person name="Medema M.H."/>
            <person name="Devos D.P."/>
            <person name="Kaster A.-K."/>
            <person name="Ovreas L."/>
            <person name="Rohde M."/>
            <person name="Galperin M.Y."/>
            <person name="Jogler C."/>
        </authorList>
    </citation>
    <scope>NUCLEOTIDE SEQUENCE [LARGE SCALE GENOMIC DNA]</scope>
    <source>
        <strain evidence="4 5">Pla133</strain>
    </source>
</reference>
<dbReference type="Proteomes" id="UP000316921">
    <property type="component" value="Chromosome"/>
</dbReference>